<dbReference type="Gene3D" id="3.10.129.10">
    <property type="entry name" value="Hotdog Thioesterase"/>
    <property type="match status" value="1"/>
</dbReference>
<dbReference type="Pfam" id="PF13279">
    <property type="entry name" value="4HBT_2"/>
    <property type="match status" value="1"/>
</dbReference>
<dbReference type="InterPro" id="IPR006684">
    <property type="entry name" value="YbgC/YbaW"/>
</dbReference>
<dbReference type="SUPFAM" id="SSF54637">
    <property type="entry name" value="Thioesterase/thiol ester dehydrase-isomerase"/>
    <property type="match status" value="1"/>
</dbReference>
<dbReference type="PIRSF" id="PIRSF003230">
    <property type="entry name" value="YbgC"/>
    <property type="match status" value="1"/>
</dbReference>
<gene>
    <name evidence="3" type="ORF">GCM10010885_00650</name>
</gene>
<reference evidence="3" key="2">
    <citation type="submission" date="2020-09" db="EMBL/GenBank/DDBJ databases">
        <authorList>
            <person name="Sun Q."/>
            <person name="Ohkuma M."/>
        </authorList>
    </citation>
    <scope>NUCLEOTIDE SEQUENCE</scope>
    <source>
        <strain evidence="3">JCM 18487</strain>
    </source>
</reference>
<dbReference type="EMBL" id="BMOY01000001">
    <property type="protein sequence ID" value="GGI94992.1"/>
    <property type="molecule type" value="Genomic_DNA"/>
</dbReference>
<dbReference type="CDD" id="cd00586">
    <property type="entry name" value="4HBT"/>
    <property type="match status" value="1"/>
</dbReference>
<comment type="caution">
    <text evidence="3">The sequence shown here is derived from an EMBL/GenBank/DDBJ whole genome shotgun (WGS) entry which is preliminary data.</text>
</comment>
<dbReference type="InterPro" id="IPR050563">
    <property type="entry name" value="4-hydroxybenzoyl-CoA_TE"/>
</dbReference>
<dbReference type="PANTHER" id="PTHR31793:SF27">
    <property type="entry name" value="NOVEL THIOESTERASE SUPERFAMILY DOMAIN AND SAPOSIN A-TYPE DOMAIN CONTAINING PROTEIN (0610012H03RIK)"/>
    <property type="match status" value="1"/>
</dbReference>
<protein>
    <submittedName>
        <fullName evidence="3">Thioesterase</fullName>
    </submittedName>
</protein>
<keyword evidence="2" id="KW-0378">Hydrolase</keyword>
<dbReference type="InterPro" id="IPR029069">
    <property type="entry name" value="HotDog_dom_sf"/>
</dbReference>
<evidence type="ECO:0000256" key="1">
    <source>
        <dbReference type="ARBA" id="ARBA00005953"/>
    </source>
</evidence>
<sequence length="134" mass="15492">MESEICITVRSTDIDVNGHVNNAKYLEYLEWGRDDWFERTGSDYDTLLAEGIITVMVHLEANYRHEVRKNEQLAVRTRLLRVGRTSFTMHQEIFRLPERELVFDADVVLVCISTTQRSPVPVPASIRRCAPDTP</sequence>
<accession>A0A917JZQ3</accession>
<organism evidence="3 4">
    <name type="scientific">Alicyclobacillus cellulosilyticus</name>
    <dbReference type="NCBI Taxonomy" id="1003997"/>
    <lineage>
        <taxon>Bacteria</taxon>
        <taxon>Bacillati</taxon>
        <taxon>Bacillota</taxon>
        <taxon>Bacilli</taxon>
        <taxon>Bacillales</taxon>
        <taxon>Alicyclobacillaceae</taxon>
        <taxon>Alicyclobacillus</taxon>
    </lineage>
</organism>
<comment type="similarity">
    <text evidence="1">Belongs to the 4-hydroxybenzoyl-CoA thioesterase family.</text>
</comment>
<evidence type="ECO:0000313" key="4">
    <source>
        <dbReference type="Proteomes" id="UP000637695"/>
    </source>
</evidence>
<dbReference type="NCBIfam" id="TIGR00051">
    <property type="entry name" value="YbgC/FadM family acyl-CoA thioesterase"/>
    <property type="match status" value="1"/>
</dbReference>
<dbReference type="Proteomes" id="UP000637695">
    <property type="component" value="Unassembled WGS sequence"/>
</dbReference>
<dbReference type="AlphaFoldDB" id="A0A917JZQ3"/>
<evidence type="ECO:0000313" key="3">
    <source>
        <dbReference type="EMBL" id="GGI94992.1"/>
    </source>
</evidence>
<dbReference type="PANTHER" id="PTHR31793">
    <property type="entry name" value="4-HYDROXYBENZOYL-COA THIOESTERASE FAMILY MEMBER"/>
    <property type="match status" value="1"/>
</dbReference>
<dbReference type="GO" id="GO:0047617">
    <property type="term" value="F:fatty acyl-CoA hydrolase activity"/>
    <property type="evidence" value="ECO:0007669"/>
    <property type="project" value="TreeGrafter"/>
</dbReference>
<reference evidence="3" key="1">
    <citation type="journal article" date="2014" name="Int. J. Syst. Evol. Microbiol.">
        <title>Complete genome sequence of Corynebacterium casei LMG S-19264T (=DSM 44701T), isolated from a smear-ripened cheese.</title>
        <authorList>
            <consortium name="US DOE Joint Genome Institute (JGI-PGF)"/>
            <person name="Walter F."/>
            <person name="Albersmeier A."/>
            <person name="Kalinowski J."/>
            <person name="Ruckert C."/>
        </authorList>
    </citation>
    <scope>NUCLEOTIDE SEQUENCE</scope>
    <source>
        <strain evidence="3">JCM 18487</strain>
    </source>
</reference>
<proteinExistence type="inferred from homology"/>
<dbReference type="RefSeq" id="WP_188880535.1">
    <property type="nucleotide sequence ID" value="NZ_BMOY01000001.1"/>
</dbReference>
<name>A0A917JZQ3_9BACL</name>
<evidence type="ECO:0000256" key="2">
    <source>
        <dbReference type="ARBA" id="ARBA00022801"/>
    </source>
</evidence>
<keyword evidence="4" id="KW-1185">Reference proteome</keyword>